<organism evidence="1 2">
    <name type="scientific">Stylosanthes scabra</name>
    <dbReference type="NCBI Taxonomy" id="79078"/>
    <lineage>
        <taxon>Eukaryota</taxon>
        <taxon>Viridiplantae</taxon>
        <taxon>Streptophyta</taxon>
        <taxon>Embryophyta</taxon>
        <taxon>Tracheophyta</taxon>
        <taxon>Spermatophyta</taxon>
        <taxon>Magnoliopsida</taxon>
        <taxon>eudicotyledons</taxon>
        <taxon>Gunneridae</taxon>
        <taxon>Pentapetalae</taxon>
        <taxon>rosids</taxon>
        <taxon>fabids</taxon>
        <taxon>Fabales</taxon>
        <taxon>Fabaceae</taxon>
        <taxon>Papilionoideae</taxon>
        <taxon>50 kb inversion clade</taxon>
        <taxon>dalbergioids sensu lato</taxon>
        <taxon>Dalbergieae</taxon>
        <taxon>Pterocarpus clade</taxon>
        <taxon>Stylosanthes</taxon>
    </lineage>
</organism>
<sequence length="74" mass="8562">LSASYLFIYLLHHHHLHTPIFPFPSLIRFRDFWGHSKLEDPKPSTPLIKIPVRPPTQNKVRVLTIKASVLTSPL</sequence>
<reference evidence="1 2" key="1">
    <citation type="journal article" date="2023" name="Plants (Basel)">
        <title>Bridging the Gap: Combining Genomics and Transcriptomics Approaches to Understand Stylosanthes scabra, an Orphan Legume from the Brazilian Caatinga.</title>
        <authorList>
            <person name="Ferreira-Neto J.R.C."/>
            <person name="da Silva M.D."/>
            <person name="Binneck E."/>
            <person name="de Melo N.F."/>
            <person name="da Silva R.H."/>
            <person name="de Melo A.L.T.M."/>
            <person name="Pandolfi V."/>
            <person name="Bustamante F.O."/>
            <person name="Brasileiro-Vidal A.C."/>
            <person name="Benko-Iseppon A.M."/>
        </authorList>
    </citation>
    <scope>NUCLEOTIDE SEQUENCE [LARGE SCALE GENOMIC DNA]</scope>
    <source>
        <tissue evidence="1">Leaves</tissue>
    </source>
</reference>
<evidence type="ECO:0000313" key="2">
    <source>
        <dbReference type="Proteomes" id="UP001341840"/>
    </source>
</evidence>
<keyword evidence="2" id="KW-1185">Reference proteome</keyword>
<feature type="non-terminal residue" evidence="1">
    <location>
        <position position="1"/>
    </location>
</feature>
<dbReference type="Proteomes" id="UP001341840">
    <property type="component" value="Unassembled WGS sequence"/>
</dbReference>
<accession>A0ABU6UZ68</accession>
<evidence type="ECO:0000313" key="1">
    <source>
        <dbReference type="EMBL" id="MED6166416.1"/>
    </source>
</evidence>
<proteinExistence type="predicted"/>
<dbReference type="EMBL" id="JASCZI010126194">
    <property type="protein sequence ID" value="MED6166416.1"/>
    <property type="molecule type" value="Genomic_DNA"/>
</dbReference>
<gene>
    <name evidence="1" type="ORF">PIB30_109029</name>
</gene>
<name>A0ABU6UZ68_9FABA</name>
<protein>
    <submittedName>
        <fullName evidence="1">Uncharacterized protein</fullName>
    </submittedName>
</protein>
<comment type="caution">
    <text evidence="1">The sequence shown here is derived from an EMBL/GenBank/DDBJ whole genome shotgun (WGS) entry which is preliminary data.</text>
</comment>